<proteinExistence type="predicted"/>
<sequence>MNAASTVLKEGSRGQEVVKLQEGLKKLNFYSGAIDGIFGVGTKDAVIKFQRSQGLAADGIVGAKTLSKLNEILGNNMSENKWSKMTPQQEIDEIKSLINSRMGVAALNQAALEGFVGFNCTRRYYINNKFGGLQTLMRLNGGSGGVSTAIGYEEIRVTFNRFESNIENFEIERVSSEIGAPKFELPD</sequence>
<accession>A0A2A2TE06</accession>
<evidence type="ECO:0000313" key="2">
    <source>
        <dbReference type="EMBL" id="PAX51888.1"/>
    </source>
</evidence>
<dbReference type="AlphaFoldDB" id="A0A2A2TE06"/>
<evidence type="ECO:0000313" key="3">
    <source>
        <dbReference type="Proteomes" id="UP000218238"/>
    </source>
</evidence>
<dbReference type="InterPro" id="IPR002477">
    <property type="entry name" value="Peptidoglycan-bd-like"/>
</dbReference>
<dbReference type="Gene3D" id="1.10.101.10">
    <property type="entry name" value="PGBD-like superfamily/PGBD"/>
    <property type="match status" value="1"/>
</dbReference>
<feature type="domain" description="Peptidoglycan binding-like" evidence="1">
    <location>
        <begin position="13"/>
        <end position="69"/>
    </location>
</feature>
<comment type="caution">
    <text evidence="2">The sequence shown here is derived from an EMBL/GenBank/DDBJ whole genome shotgun (WGS) entry which is preliminary data.</text>
</comment>
<protein>
    <submittedName>
        <fullName evidence="2">Peptidoglycan-binding protein</fullName>
    </submittedName>
</protein>
<keyword evidence="3" id="KW-1185">Reference proteome</keyword>
<dbReference type="EMBL" id="NTFS01000315">
    <property type="protein sequence ID" value="PAX51888.1"/>
    <property type="molecule type" value="Genomic_DNA"/>
</dbReference>
<gene>
    <name evidence="2" type="ORF">CK510_22350</name>
</gene>
<dbReference type="InterPro" id="IPR036366">
    <property type="entry name" value="PGBDSf"/>
</dbReference>
<reference evidence="2 3" key="1">
    <citation type="submission" date="2017-08" db="EMBL/GenBank/DDBJ databases">
        <title>Draft genome sequence of filamentous cyanobacterium Calothrix elsteri CCALA 953.</title>
        <authorList>
            <person name="Gagunashvili A.N."/>
            <person name="Elster J."/>
            <person name="Andresson O.S."/>
        </authorList>
    </citation>
    <scope>NUCLEOTIDE SEQUENCE [LARGE SCALE GENOMIC DNA]</scope>
    <source>
        <strain evidence="2 3">CCALA 953</strain>
    </source>
</reference>
<dbReference type="OrthoDB" id="529831at2"/>
<dbReference type="Pfam" id="PF01471">
    <property type="entry name" value="PG_binding_1"/>
    <property type="match status" value="1"/>
</dbReference>
<evidence type="ECO:0000259" key="1">
    <source>
        <dbReference type="Pfam" id="PF01471"/>
    </source>
</evidence>
<organism evidence="2 3">
    <name type="scientific">Brunnivagina elsteri CCALA 953</name>
    <dbReference type="NCBI Taxonomy" id="987040"/>
    <lineage>
        <taxon>Bacteria</taxon>
        <taxon>Bacillati</taxon>
        <taxon>Cyanobacteriota</taxon>
        <taxon>Cyanophyceae</taxon>
        <taxon>Nostocales</taxon>
        <taxon>Calotrichaceae</taxon>
        <taxon>Brunnivagina</taxon>
    </lineage>
</organism>
<dbReference type="SUPFAM" id="SSF47090">
    <property type="entry name" value="PGBD-like"/>
    <property type="match status" value="1"/>
</dbReference>
<dbReference type="InterPro" id="IPR036365">
    <property type="entry name" value="PGBD-like_sf"/>
</dbReference>
<name>A0A2A2TE06_9CYAN</name>
<dbReference type="RefSeq" id="WP_095723788.1">
    <property type="nucleotide sequence ID" value="NZ_NTFS01000315.1"/>
</dbReference>
<dbReference type="Proteomes" id="UP000218238">
    <property type="component" value="Unassembled WGS sequence"/>
</dbReference>